<dbReference type="InterPro" id="IPR001781">
    <property type="entry name" value="Znf_LIM"/>
</dbReference>
<evidence type="ECO:0000313" key="11">
    <source>
        <dbReference type="Proteomes" id="UP000299102"/>
    </source>
</evidence>
<evidence type="ECO:0000256" key="5">
    <source>
        <dbReference type="ARBA" id="ARBA00023125"/>
    </source>
</evidence>
<keyword evidence="10" id="KW-0808">Transferase</keyword>
<dbReference type="PANTHER" id="PTHR24208:SF168">
    <property type="entry name" value="PROTEIN APTEROUS"/>
    <property type="match status" value="1"/>
</dbReference>
<dbReference type="PANTHER" id="PTHR24208">
    <property type="entry name" value="LIM/HOMEOBOX PROTEIN LHX"/>
    <property type="match status" value="1"/>
</dbReference>
<dbReference type="PROSITE" id="PS00478">
    <property type="entry name" value="LIM_DOMAIN_1"/>
    <property type="match status" value="2"/>
</dbReference>
<evidence type="ECO:0000256" key="6">
    <source>
        <dbReference type="ARBA" id="ARBA00023155"/>
    </source>
</evidence>
<dbReference type="Proteomes" id="UP000299102">
    <property type="component" value="Unassembled WGS sequence"/>
</dbReference>
<sequence length="270" mass="29819">MEGSDLKGPLNCGGCLNTIVDDSYVSALDHNWHTDCFRCSVCDDPLSSWYFEKDGLLFCQTDYWVRYGESCQQCGQVITGPVMSAGDHRFHPECFACVSCGANIEDGEPYALVERSKLYCGSCYDMNMRSAHAIRVLPVPGGALRLATTSGDNLTVKESCVTPRSTSLFTKCEPVASRRSCVSSRLLRIRVRYVPESQLCGMPVRGVRHGAHDGGLAKHLLGFPRFKILGHLWLQVAQTCGHYPSPGRQSADTHTVWHVQGITVYFISLC</sequence>
<evidence type="ECO:0000256" key="2">
    <source>
        <dbReference type="ARBA" id="ARBA00022723"/>
    </source>
</evidence>
<dbReference type="GO" id="GO:0000981">
    <property type="term" value="F:DNA-binding transcription factor activity, RNA polymerase II-specific"/>
    <property type="evidence" value="ECO:0007669"/>
    <property type="project" value="TreeGrafter"/>
</dbReference>
<gene>
    <name evidence="10" type="primary">LIMK1</name>
    <name evidence="10" type="ORF">EVAR_56058_1</name>
</gene>
<feature type="domain" description="LIM zinc-binding" evidence="9">
    <location>
        <begin position="70"/>
        <end position="130"/>
    </location>
</feature>
<keyword evidence="10" id="KW-0418">Kinase</keyword>
<dbReference type="STRING" id="151549.A0A4C1Y6N6"/>
<evidence type="ECO:0000313" key="10">
    <source>
        <dbReference type="EMBL" id="GBP71901.1"/>
    </source>
</evidence>
<accession>A0A4C1Y6N6</accession>
<dbReference type="SMART" id="SM00132">
    <property type="entry name" value="LIM"/>
    <property type="match status" value="2"/>
</dbReference>
<dbReference type="GO" id="GO:0016301">
    <property type="term" value="F:kinase activity"/>
    <property type="evidence" value="ECO:0007669"/>
    <property type="project" value="UniProtKB-KW"/>
</dbReference>
<evidence type="ECO:0000256" key="8">
    <source>
        <dbReference type="PROSITE-ProRule" id="PRU00125"/>
    </source>
</evidence>
<organism evidence="10 11">
    <name type="scientific">Eumeta variegata</name>
    <name type="common">Bagworm moth</name>
    <name type="synonym">Eumeta japonica</name>
    <dbReference type="NCBI Taxonomy" id="151549"/>
    <lineage>
        <taxon>Eukaryota</taxon>
        <taxon>Metazoa</taxon>
        <taxon>Ecdysozoa</taxon>
        <taxon>Arthropoda</taxon>
        <taxon>Hexapoda</taxon>
        <taxon>Insecta</taxon>
        <taxon>Pterygota</taxon>
        <taxon>Neoptera</taxon>
        <taxon>Endopterygota</taxon>
        <taxon>Lepidoptera</taxon>
        <taxon>Glossata</taxon>
        <taxon>Ditrysia</taxon>
        <taxon>Tineoidea</taxon>
        <taxon>Psychidae</taxon>
        <taxon>Oiketicinae</taxon>
        <taxon>Eumeta</taxon>
    </lineage>
</organism>
<dbReference type="EMBL" id="BGZK01001125">
    <property type="protein sequence ID" value="GBP71901.1"/>
    <property type="molecule type" value="Genomic_DNA"/>
</dbReference>
<comment type="subcellular location">
    <subcellularLocation>
        <location evidence="1">Nucleus</location>
    </subcellularLocation>
</comment>
<dbReference type="Pfam" id="PF00412">
    <property type="entry name" value="LIM"/>
    <property type="match status" value="2"/>
</dbReference>
<dbReference type="CDD" id="cd09365">
    <property type="entry name" value="LIM2_LIMK"/>
    <property type="match status" value="1"/>
</dbReference>
<feature type="domain" description="LIM zinc-binding" evidence="9">
    <location>
        <begin position="10"/>
        <end position="69"/>
    </location>
</feature>
<dbReference type="Gene3D" id="2.10.110.10">
    <property type="entry name" value="Cysteine Rich Protein"/>
    <property type="match status" value="2"/>
</dbReference>
<protein>
    <submittedName>
        <fullName evidence="10">LIM domain kinase 1</fullName>
    </submittedName>
</protein>
<reference evidence="10 11" key="1">
    <citation type="journal article" date="2019" name="Commun. Biol.">
        <title>The bagworm genome reveals a unique fibroin gene that provides high tensile strength.</title>
        <authorList>
            <person name="Kono N."/>
            <person name="Nakamura H."/>
            <person name="Ohtoshi R."/>
            <person name="Tomita M."/>
            <person name="Numata K."/>
            <person name="Arakawa K."/>
        </authorList>
    </citation>
    <scope>NUCLEOTIDE SEQUENCE [LARGE SCALE GENOMIC DNA]</scope>
</reference>
<keyword evidence="3 8" id="KW-0862">Zinc</keyword>
<dbReference type="SUPFAM" id="SSF57716">
    <property type="entry name" value="Glucocorticoid receptor-like (DNA-binding domain)"/>
    <property type="match status" value="3"/>
</dbReference>
<evidence type="ECO:0000256" key="3">
    <source>
        <dbReference type="ARBA" id="ARBA00022833"/>
    </source>
</evidence>
<dbReference type="InterPro" id="IPR050453">
    <property type="entry name" value="LIM_Homeobox_TF"/>
</dbReference>
<dbReference type="FunFam" id="2.10.110.10:FF:000082">
    <property type="entry name" value="LIM domain kinase 1"/>
    <property type="match status" value="1"/>
</dbReference>
<comment type="caution">
    <text evidence="10">The sequence shown here is derived from an EMBL/GenBank/DDBJ whole genome shotgun (WGS) entry which is preliminary data.</text>
</comment>
<keyword evidence="4 8" id="KW-0440">LIM domain</keyword>
<dbReference type="GO" id="GO:0030182">
    <property type="term" value="P:neuron differentiation"/>
    <property type="evidence" value="ECO:0007669"/>
    <property type="project" value="TreeGrafter"/>
</dbReference>
<dbReference type="OrthoDB" id="20134at2759"/>
<evidence type="ECO:0000256" key="4">
    <source>
        <dbReference type="ARBA" id="ARBA00023038"/>
    </source>
</evidence>
<dbReference type="FunFam" id="2.10.110.10:FF:000038">
    <property type="entry name" value="LIM domain kinase 2"/>
    <property type="match status" value="1"/>
</dbReference>
<evidence type="ECO:0000259" key="9">
    <source>
        <dbReference type="PROSITE" id="PS50023"/>
    </source>
</evidence>
<dbReference type="GO" id="GO:0005634">
    <property type="term" value="C:nucleus"/>
    <property type="evidence" value="ECO:0007669"/>
    <property type="project" value="UniProtKB-SubCell"/>
</dbReference>
<name>A0A4C1Y6N6_EUMVA</name>
<dbReference type="PROSITE" id="PS50023">
    <property type="entry name" value="LIM_DOMAIN_2"/>
    <property type="match status" value="2"/>
</dbReference>
<keyword evidence="7" id="KW-0539">Nucleus</keyword>
<dbReference type="GO" id="GO:0000977">
    <property type="term" value="F:RNA polymerase II transcription regulatory region sequence-specific DNA binding"/>
    <property type="evidence" value="ECO:0007669"/>
    <property type="project" value="TreeGrafter"/>
</dbReference>
<keyword evidence="2 8" id="KW-0479">Metal-binding</keyword>
<evidence type="ECO:0000256" key="1">
    <source>
        <dbReference type="ARBA" id="ARBA00004123"/>
    </source>
</evidence>
<keyword evidence="11" id="KW-1185">Reference proteome</keyword>
<proteinExistence type="predicted"/>
<dbReference type="AlphaFoldDB" id="A0A4C1Y6N6"/>
<evidence type="ECO:0000256" key="7">
    <source>
        <dbReference type="ARBA" id="ARBA00023242"/>
    </source>
</evidence>
<keyword evidence="5" id="KW-0238">DNA-binding</keyword>
<keyword evidence="6" id="KW-0371">Homeobox</keyword>
<dbReference type="GO" id="GO:0046872">
    <property type="term" value="F:metal ion binding"/>
    <property type="evidence" value="ECO:0007669"/>
    <property type="project" value="UniProtKB-KW"/>
</dbReference>